<feature type="chain" id="PRO_5036459345" description="Secreted protein" evidence="1">
    <location>
        <begin position="23"/>
        <end position="110"/>
    </location>
</feature>
<evidence type="ECO:0008006" key="4">
    <source>
        <dbReference type="Google" id="ProtNLM"/>
    </source>
</evidence>
<evidence type="ECO:0000256" key="1">
    <source>
        <dbReference type="SAM" id="SignalP"/>
    </source>
</evidence>
<reference evidence="2" key="1">
    <citation type="submission" date="2020-07" db="EMBL/GenBank/DDBJ databases">
        <title>Multicomponent nature underlies the extraordinary mechanical properties of spider dragline silk.</title>
        <authorList>
            <person name="Kono N."/>
            <person name="Nakamura H."/>
            <person name="Mori M."/>
            <person name="Yoshida Y."/>
            <person name="Ohtoshi R."/>
            <person name="Malay A.D."/>
            <person name="Moran D.A.P."/>
            <person name="Tomita M."/>
            <person name="Numata K."/>
            <person name="Arakawa K."/>
        </authorList>
    </citation>
    <scope>NUCLEOTIDE SEQUENCE</scope>
</reference>
<evidence type="ECO:0000313" key="2">
    <source>
        <dbReference type="EMBL" id="GFR05476.1"/>
    </source>
</evidence>
<organism evidence="2 3">
    <name type="scientific">Trichonephila clavata</name>
    <name type="common">Joro spider</name>
    <name type="synonym">Nephila clavata</name>
    <dbReference type="NCBI Taxonomy" id="2740835"/>
    <lineage>
        <taxon>Eukaryota</taxon>
        <taxon>Metazoa</taxon>
        <taxon>Ecdysozoa</taxon>
        <taxon>Arthropoda</taxon>
        <taxon>Chelicerata</taxon>
        <taxon>Arachnida</taxon>
        <taxon>Araneae</taxon>
        <taxon>Araneomorphae</taxon>
        <taxon>Entelegynae</taxon>
        <taxon>Araneoidea</taxon>
        <taxon>Nephilidae</taxon>
        <taxon>Trichonephila</taxon>
    </lineage>
</organism>
<sequence length="110" mass="12374">MGWRKLSAWRSLLFLGLSAACAVLRENVVQGGRKKYFYWVRKVMGRKMQALAGCGSFAGFCRVKALATAGGQQCFDKFLKGGLLAAAKRVWFLAVWQSRAALWYAAKFWQ</sequence>
<protein>
    <recommendedName>
        <fullName evidence="4">Secreted protein</fullName>
    </recommendedName>
</protein>
<gene>
    <name evidence="2" type="ORF">TNCT_480441</name>
</gene>
<dbReference type="EMBL" id="BMAO01006019">
    <property type="protein sequence ID" value="GFR05476.1"/>
    <property type="molecule type" value="Genomic_DNA"/>
</dbReference>
<evidence type="ECO:0000313" key="3">
    <source>
        <dbReference type="Proteomes" id="UP000887116"/>
    </source>
</evidence>
<dbReference type="AlphaFoldDB" id="A0A8X6GIN1"/>
<name>A0A8X6GIN1_TRICU</name>
<keyword evidence="3" id="KW-1185">Reference proteome</keyword>
<keyword evidence="1" id="KW-0732">Signal</keyword>
<accession>A0A8X6GIN1</accession>
<dbReference type="PROSITE" id="PS51257">
    <property type="entry name" value="PROKAR_LIPOPROTEIN"/>
    <property type="match status" value="1"/>
</dbReference>
<comment type="caution">
    <text evidence="2">The sequence shown here is derived from an EMBL/GenBank/DDBJ whole genome shotgun (WGS) entry which is preliminary data.</text>
</comment>
<feature type="signal peptide" evidence="1">
    <location>
        <begin position="1"/>
        <end position="22"/>
    </location>
</feature>
<dbReference type="Proteomes" id="UP000887116">
    <property type="component" value="Unassembled WGS sequence"/>
</dbReference>
<proteinExistence type="predicted"/>